<proteinExistence type="predicted"/>
<evidence type="ECO:0000313" key="2">
    <source>
        <dbReference type="Proteomes" id="UP001060104"/>
    </source>
</evidence>
<dbReference type="RefSeq" id="WP_258902579.1">
    <property type="nucleotide sequence ID" value="NZ_CP103141.1"/>
</dbReference>
<sequence length="91" mass="10250">MRIDFREIEVTDIEGNKSTVDISKALGNAMYQKTADLGELELAQNIYKNGEVELSPEQVESVKKYTSTCFVAYVQMAVNKILLEACEQKVQ</sequence>
<dbReference type="Proteomes" id="UP001060104">
    <property type="component" value="Chromosome"/>
</dbReference>
<organism evidence="1 2">
    <name type="scientific">Bacteroides faecis</name>
    <dbReference type="NCBI Taxonomy" id="674529"/>
    <lineage>
        <taxon>Bacteria</taxon>
        <taxon>Pseudomonadati</taxon>
        <taxon>Bacteroidota</taxon>
        <taxon>Bacteroidia</taxon>
        <taxon>Bacteroidales</taxon>
        <taxon>Bacteroidaceae</taxon>
        <taxon>Bacteroides</taxon>
    </lineage>
</organism>
<reference evidence="1" key="1">
    <citation type="submission" date="2022-08" db="EMBL/GenBank/DDBJ databases">
        <title>Genome Sequencing of Bacteroides fragilis Group Isolates with Nanopore Technology.</title>
        <authorList>
            <person name="Tisza M.J."/>
            <person name="Smith D."/>
            <person name="Dekker J.P."/>
        </authorList>
    </citation>
    <scope>NUCLEOTIDE SEQUENCE</scope>
    <source>
        <strain evidence="1">BFG-527</strain>
    </source>
</reference>
<name>A0ABY5T4H3_9BACE</name>
<keyword evidence="2" id="KW-1185">Reference proteome</keyword>
<accession>A0ABY5T4H3</accession>
<protein>
    <submittedName>
        <fullName evidence="1">Uncharacterized protein</fullName>
    </submittedName>
</protein>
<evidence type="ECO:0000313" key="1">
    <source>
        <dbReference type="EMBL" id="UVQ72768.1"/>
    </source>
</evidence>
<dbReference type="EMBL" id="CP103141">
    <property type="protein sequence ID" value="UVQ72768.1"/>
    <property type="molecule type" value="Genomic_DNA"/>
</dbReference>
<gene>
    <name evidence="1" type="ORF">NXY30_17025</name>
</gene>